<dbReference type="STRING" id="363999.A0A439CMQ9"/>
<comment type="caution">
    <text evidence="2">The sequence shown here is derived from an EMBL/GenBank/DDBJ whole genome shotgun (WGS) entry which is preliminary data.</text>
</comment>
<feature type="compositionally biased region" description="Polar residues" evidence="1">
    <location>
        <begin position="219"/>
        <end position="231"/>
    </location>
</feature>
<feature type="compositionally biased region" description="Low complexity" evidence="1">
    <location>
        <begin position="393"/>
        <end position="409"/>
    </location>
</feature>
<feature type="region of interest" description="Disordered" evidence="1">
    <location>
        <begin position="315"/>
        <end position="462"/>
    </location>
</feature>
<accession>A0A439CMQ9</accession>
<feature type="region of interest" description="Disordered" evidence="1">
    <location>
        <begin position="60"/>
        <end position="294"/>
    </location>
</feature>
<feature type="compositionally biased region" description="Basic and acidic residues" evidence="1">
    <location>
        <begin position="232"/>
        <end position="242"/>
    </location>
</feature>
<feature type="compositionally biased region" description="Basic and acidic residues" evidence="1">
    <location>
        <begin position="60"/>
        <end position="101"/>
    </location>
</feature>
<evidence type="ECO:0000313" key="2">
    <source>
        <dbReference type="EMBL" id="RWA03360.1"/>
    </source>
</evidence>
<proteinExistence type="predicted"/>
<keyword evidence="3" id="KW-1185">Reference proteome</keyword>
<dbReference type="EMBL" id="RYZI01000823">
    <property type="protein sequence ID" value="RWA03360.1"/>
    <property type="molecule type" value="Genomic_DNA"/>
</dbReference>
<dbReference type="Proteomes" id="UP000286045">
    <property type="component" value="Unassembled WGS sequence"/>
</dbReference>
<feature type="compositionally biased region" description="Basic and acidic residues" evidence="1">
    <location>
        <begin position="253"/>
        <end position="268"/>
    </location>
</feature>
<feature type="compositionally biased region" description="Basic and acidic residues" evidence="1">
    <location>
        <begin position="327"/>
        <end position="355"/>
    </location>
</feature>
<reference evidence="2 3" key="1">
    <citation type="submission" date="2018-12" db="EMBL/GenBank/DDBJ databases">
        <title>Draft genome sequence of Xylaria grammica IHI A82.</title>
        <authorList>
            <person name="Buettner E."/>
            <person name="Kellner H."/>
        </authorList>
    </citation>
    <scope>NUCLEOTIDE SEQUENCE [LARGE SCALE GENOMIC DNA]</scope>
    <source>
        <strain evidence="2 3">IHI A82</strain>
    </source>
</reference>
<feature type="region of interest" description="Disordered" evidence="1">
    <location>
        <begin position="631"/>
        <end position="784"/>
    </location>
</feature>
<sequence>MEVETLIPQMQDTLSKIQIAVNELSAKAQYDELDQLERKRERLLADLKTSFEKEIRELEAKHQKELEDVKTKRKQEDEERAARRRQEDEELQKAKSNEDTVRKKKHASEVDSIEDETERKMDEVEEVAQRVTQQGKKKLQELEEKRRELNRRIDEQLKQSLPATPPRKRDKPKKETKNPQQDGVNGDSASGKPEVGKISSNQAIREGHGEYDGGKPSMKQDTVASSGSTEASKMKPIERDDQNPENNNPSSDNKPKLERSEYQDDEKIPFQSLPAPQLVRPDSGSTNSSAGPQKVIKLKAQNQINLEKHLQALQSVSAESPKAIFSKIDENERGTEPQRDKDQPCNAKINEKEPEQSSSIAANEVNPEESICVPEEDQAAANTLMTEMRTVVQSSRLPSSSNQRSPRQGSKTRDQVELEQPAVPDSLEQNKPDDSRAALGAPRRSQSPGRLAQTPDEPVFLVPPSPIRGDLVLSLDGDVFDLSPDCETPIGFEHIQDPNSAYLHVIGQRGRENCASPLPVENETVRGQDLLFDDNKSPSEISEPDTSGDESNLLPNIPIQSQGLPVLLEPPSKARLDDQGLTTLIGEFDNWAILTEQITERANADVSRPFSLNFPPVQQYEDLRRLDIQSKPESGYFDDDSHDKSRPKVNMKWRPTNQTSSAVRAGSPIHYTPCEPERNPSLPNHLSQDEDRIDDQGPRHSQSSPIERLCSHVLSGLVGPSPRKPYSSPHNVTSAERETHKLRSNSIKSRPKCAKQRGRPKIKSFRSHERALNPREQLFDSIDKDITTRSGWFKRSKRRLSQEM</sequence>
<feature type="region of interest" description="Disordered" evidence="1">
    <location>
        <begin position="527"/>
        <end position="556"/>
    </location>
</feature>
<feature type="compositionally biased region" description="Basic residues" evidence="1">
    <location>
        <begin position="749"/>
        <end position="765"/>
    </location>
</feature>
<gene>
    <name evidence="2" type="ORF">EKO27_g11742</name>
</gene>
<protein>
    <submittedName>
        <fullName evidence="2">Uncharacterized protein</fullName>
    </submittedName>
</protein>
<organism evidence="2 3">
    <name type="scientific">Xylaria grammica</name>
    <dbReference type="NCBI Taxonomy" id="363999"/>
    <lineage>
        <taxon>Eukaryota</taxon>
        <taxon>Fungi</taxon>
        <taxon>Dikarya</taxon>
        <taxon>Ascomycota</taxon>
        <taxon>Pezizomycotina</taxon>
        <taxon>Sordariomycetes</taxon>
        <taxon>Xylariomycetidae</taxon>
        <taxon>Xylariales</taxon>
        <taxon>Xylariaceae</taxon>
        <taxon>Xylaria</taxon>
    </lineage>
</organism>
<name>A0A439CMQ9_9PEZI</name>
<feature type="compositionally biased region" description="Basic and acidic residues" evidence="1">
    <location>
        <begin position="687"/>
        <end position="698"/>
    </location>
</feature>
<evidence type="ECO:0000313" key="3">
    <source>
        <dbReference type="Proteomes" id="UP000286045"/>
    </source>
</evidence>
<dbReference type="AlphaFoldDB" id="A0A439CMQ9"/>
<feature type="compositionally biased region" description="Basic and acidic residues" evidence="1">
    <location>
        <begin position="138"/>
        <end position="157"/>
    </location>
</feature>
<feature type="compositionally biased region" description="Basic and acidic residues" evidence="1">
    <location>
        <begin position="766"/>
        <end position="784"/>
    </location>
</feature>
<evidence type="ECO:0000256" key="1">
    <source>
        <dbReference type="SAM" id="MobiDB-lite"/>
    </source>
</evidence>